<dbReference type="Pfam" id="PF03862">
    <property type="entry name" value="SpoVAC_SpoVAEB"/>
    <property type="match status" value="1"/>
</dbReference>
<feature type="transmembrane region" description="Helical" evidence="1">
    <location>
        <begin position="120"/>
        <end position="147"/>
    </location>
</feature>
<dbReference type="EMBL" id="DXDU01000007">
    <property type="protein sequence ID" value="HIY25604.1"/>
    <property type="molecule type" value="Genomic_DNA"/>
</dbReference>
<evidence type="ECO:0000313" key="3">
    <source>
        <dbReference type="Proteomes" id="UP000823915"/>
    </source>
</evidence>
<name>A0A9D1YBA6_9FIRM</name>
<reference evidence="2" key="1">
    <citation type="journal article" date="2021" name="PeerJ">
        <title>Extensive microbial diversity within the chicken gut microbiome revealed by metagenomics and culture.</title>
        <authorList>
            <person name="Gilroy R."/>
            <person name="Ravi A."/>
            <person name="Getino M."/>
            <person name="Pursley I."/>
            <person name="Horton D.L."/>
            <person name="Alikhan N.F."/>
            <person name="Baker D."/>
            <person name="Gharbi K."/>
            <person name="Hall N."/>
            <person name="Watson M."/>
            <person name="Adriaenssens E.M."/>
            <person name="Foster-Nyarko E."/>
            <person name="Jarju S."/>
            <person name="Secka A."/>
            <person name="Antonio M."/>
            <person name="Oren A."/>
            <person name="Chaudhuri R.R."/>
            <person name="La Ragione R."/>
            <person name="Hildebrand F."/>
            <person name="Pallen M.J."/>
        </authorList>
    </citation>
    <scope>NUCLEOTIDE SEQUENCE</scope>
    <source>
        <strain evidence="2">1282</strain>
    </source>
</reference>
<dbReference type="Proteomes" id="UP000823915">
    <property type="component" value="Unassembled WGS sequence"/>
</dbReference>
<keyword evidence="1" id="KW-1133">Transmembrane helix</keyword>
<organism evidence="2 3">
    <name type="scientific">Candidatus Acutalibacter pullistercoris</name>
    <dbReference type="NCBI Taxonomy" id="2838418"/>
    <lineage>
        <taxon>Bacteria</taxon>
        <taxon>Bacillati</taxon>
        <taxon>Bacillota</taxon>
        <taxon>Clostridia</taxon>
        <taxon>Eubacteriales</taxon>
        <taxon>Acutalibacteraceae</taxon>
        <taxon>Acutalibacter</taxon>
    </lineage>
</organism>
<evidence type="ECO:0000313" key="2">
    <source>
        <dbReference type="EMBL" id="HIY25604.1"/>
    </source>
</evidence>
<dbReference type="PANTHER" id="PTHR38450">
    <property type="entry name" value="STAGE V SPORULATION PROTEIN AC-RELATED"/>
    <property type="match status" value="1"/>
</dbReference>
<dbReference type="AlphaFoldDB" id="A0A9D1YBA6"/>
<feature type="transmembrane region" description="Helical" evidence="1">
    <location>
        <begin position="83"/>
        <end position="100"/>
    </location>
</feature>
<feature type="transmembrane region" description="Helical" evidence="1">
    <location>
        <begin position="58"/>
        <end position="77"/>
    </location>
</feature>
<protein>
    <submittedName>
        <fullName evidence="2">SpoVA/SpoVAEb family sporulation membrane protein</fullName>
    </submittedName>
</protein>
<proteinExistence type="predicted"/>
<evidence type="ECO:0000256" key="1">
    <source>
        <dbReference type="SAM" id="Phobius"/>
    </source>
</evidence>
<feature type="transmembrane region" description="Helical" evidence="1">
    <location>
        <begin position="26"/>
        <end position="46"/>
    </location>
</feature>
<sequence length="151" mass="15668">MVFSKERYKQLVERASPPSPLGKDCLLAFLFGGGLCAGAQGLCALYQTWGLSLPQARTAVSLSLIFLSALLTALGWYDQIAKYAGAGTLVPITGFANSVVSPAMEFKTEGLVTGLGAKLFTVAGPVLVFGVTASVVYGLVLVLLQALGVPL</sequence>
<gene>
    <name evidence="2" type="ORF">H9838_00330</name>
</gene>
<keyword evidence="1" id="KW-0812">Transmembrane</keyword>
<reference evidence="2" key="2">
    <citation type="submission" date="2021-04" db="EMBL/GenBank/DDBJ databases">
        <authorList>
            <person name="Gilroy R."/>
        </authorList>
    </citation>
    <scope>NUCLEOTIDE SEQUENCE</scope>
    <source>
        <strain evidence="2">1282</strain>
    </source>
</reference>
<comment type="caution">
    <text evidence="2">The sequence shown here is derived from an EMBL/GenBank/DDBJ whole genome shotgun (WGS) entry which is preliminary data.</text>
</comment>
<keyword evidence="1" id="KW-0472">Membrane</keyword>
<dbReference type="PANTHER" id="PTHR38450:SF1">
    <property type="entry name" value="STAGE V SPORULATION PROTEIN AC"/>
    <property type="match status" value="1"/>
</dbReference>
<dbReference type="InterPro" id="IPR005562">
    <property type="entry name" value="SpoVA"/>
</dbReference>
<accession>A0A9D1YBA6</accession>